<evidence type="ECO:0000313" key="3">
    <source>
        <dbReference type="Proteomes" id="UP000008021"/>
    </source>
</evidence>
<name>A0A0E0DQ96_9ORYZ</name>
<organism evidence="2">
    <name type="scientific">Oryza meridionalis</name>
    <dbReference type="NCBI Taxonomy" id="40149"/>
    <lineage>
        <taxon>Eukaryota</taxon>
        <taxon>Viridiplantae</taxon>
        <taxon>Streptophyta</taxon>
        <taxon>Embryophyta</taxon>
        <taxon>Tracheophyta</taxon>
        <taxon>Spermatophyta</taxon>
        <taxon>Magnoliopsida</taxon>
        <taxon>Liliopsida</taxon>
        <taxon>Poales</taxon>
        <taxon>Poaceae</taxon>
        <taxon>BOP clade</taxon>
        <taxon>Oryzoideae</taxon>
        <taxon>Oryzeae</taxon>
        <taxon>Oryzinae</taxon>
        <taxon>Oryza</taxon>
    </lineage>
</organism>
<dbReference type="Gramene" id="OMERI05G11380.1">
    <property type="protein sequence ID" value="OMERI05G11380.1"/>
    <property type="gene ID" value="OMERI05G11380"/>
</dbReference>
<reference evidence="2" key="2">
    <citation type="submission" date="2018-05" db="EMBL/GenBank/DDBJ databases">
        <title>OmerRS3 (Oryza meridionalis Reference Sequence Version 3).</title>
        <authorList>
            <person name="Zhang J."/>
            <person name="Kudrna D."/>
            <person name="Lee S."/>
            <person name="Talag J."/>
            <person name="Welchert J."/>
            <person name="Wing R.A."/>
        </authorList>
    </citation>
    <scope>NUCLEOTIDE SEQUENCE [LARGE SCALE GENOMIC DNA]</scope>
    <source>
        <strain evidence="2">cv. OR44</strain>
    </source>
</reference>
<reference evidence="2" key="1">
    <citation type="submission" date="2015-04" db="UniProtKB">
        <authorList>
            <consortium name="EnsemblPlants"/>
        </authorList>
    </citation>
    <scope>IDENTIFICATION</scope>
</reference>
<evidence type="ECO:0000256" key="1">
    <source>
        <dbReference type="SAM" id="MobiDB-lite"/>
    </source>
</evidence>
<keyword evidence="3" id="KW-1185">Reference proteome</keyword>
<dbReference type="Proteomes" id="UP000008021">
    <property type="component" value="Chromosome 5"/>
</dbReference>
<dbReference type="EnsemblPlants" id="OMERI05G11380.1">
    <property type="protein sequence ID" value="OMERI05G11380.1"/>
    <property type="gene ID" value="OMERI05G11380"/>
</dbReference>
<proteinExistence type="predicted"/>
<evidence type="ECO:0008006" key="4">
    <source>
        <dbReference type="Google" id="ProtNLM"/>
    </source>
</evidence>
<accession>A0A0E0DQ96</accession>
<protein>
    <recommendedName>
        <fullName evidence="4">RNase H type-1 domain-containing protein</fullName>
    </recommendedName>
</protein>
<evidence type="ECO:0000313" key="2">
    <source>
        <dbReference type="EnsemblPlants" id="OMERI05G11380.1"/>
    </source>
</evidence>
<dbReference type="HOGENOM" id="CLU_1534935_0_0_1"/>
<feature type="region of interest" description="Disordered" evidence="1">
    <location>
        <begin position="146"/>
        <end position="175"/>
    </location>
</feature>
<feature type="compositionally biased region" description="Basic residues" evidence="1">
    <location>
        <begin position="153"/>
        <end position="162"/>
    </location>
</feature>
<dbReference type="AlphaFoldDB" id="A0A0E0DQ96"/>
<sequence>MTAAAVWLSRRQRFFPRHHLLPIARRRCPLGAATGSLLLNATFPLIATISSIEADREVGAPPPGWHKLNFNGSVFHDGSRRVSIGGVIRECDGDVVLAETTEHRGLTCVPACGRREEEGCRRLSRTRWKMIGAAWCTSASARRRSEVESSRLKQNKNHRRNSSQRLCSTRRLPTL</sequence>